<reference evidence="2" key="1">
    <citation type="journal article" date="2020" name="mSystems">
        <title>Genome- and Community-Level Interaction Insights into Carbon Utilization and Element Cycling Functions of Hydrothermarchaeota in Hydrothermal Sediment.</title>
        <authorList>
            <person name="Zhou Z."/>
            <person name="Liu Y."/>
            <person name="Xu W."/>
            <person name="Pan J."/>
            <person name="Luo Z.H."/>
            <person name="Li M."/>
        </authorList>
    </citation>
    <scope>NUCLEOTIDE SEQUENCE [LARGE SCALE GENOMIC DNA]</scope>
    <source>
        <strain evidence="2">SpSt-897</strain>
    </source>
</reference>
<dbReference type="EMBL" id="DTMF01000040">
    <property type="protein sequence ID" value="HGF33057.1"/>
    <property type="molecule type" value="Genomic_DNA"/>
</dbReference>
<accession>A0A7C3UWD1</accession>
<organism evidence="2">
    <name type="scientific">Desulfobacca acetoxidans</name>
    <dbReference type="NCBI Taxonomy" id="60893"/>
    <lineage>
        <taxon>Bacteria</taxon>
        <taxon>Pseudomonadati</taxon>
        <taxon>Thermodesulfobacteriota</taxon>
        <taxon>Desulfobaccia</taxon>
        <taxon>Desulfobaccales</taxon>
        <taxon>Desulfobaccaceae</taxon>
        <taxon>Desulfobacca</taxon>
    </lineage>
</organism>
<dbReference type="GO" id="GO:0008233">
    <property type="term" value="F:peptidase activity"/>
    <property type="evidence" value="ECO:0007669"/>
    <property type="project" value="InterPro"/>
</dbReference>
<dbReference type="GO" id="GO:0016020">
    <property type="term" value="C:membrane"/>
    <property type="evidence" value="ECO:0007669"/>
    <property type="project" value="InterPro"/>
</dbReference>
<sequence length="250" mass="28476">MKPRFFWPVFITTWLGLPIGALAADVPVRLNLYNEGGVLTKQVKSLKEMRLRQMVPQSRDYSCGAAALATILHYYYGLPTTEMDAIGGMFKYGNQEEIRKVGFSLFDMKRYANAIHFKADGFKIPKVETLKEIKIPVIALIATGEYKHFVVLRRVDDKYVYLSDPSWGNRRMLLNDFAKVWSQNIVFAVEGPKSKEAEGLFVEQPQEASQISQMLRQEPVWTGRFALDPTNSIIYVTNSPLFVIPFIPGQ</sequence>
<evidence type="ECO:0000313" key="2">
    <source>
        <dbReference type="EMBL" id="HGF33057.1"/>
    </source>
</evidence>
<gene>
    <name evidence="2" type="ORF">ENW96_01535</name>
</gene>
<dbReference type="AlphaFoldDB" id="A0A7C3UWD1"/>
<comment type="caution">
    <text evidence="2">The sequence shown here is derived from an EMBL/GenBank/DDBJ whole genome shotgun (WGS) entry which is preliminary data.</text>
</comment>
<dbReference type="CDD" id="cd02423">
    <property type="entry name" value="Peptidase_C39G"/>
    <property type="match status" value="1"/>
</dbReference>
<evidence type="ECO:0000259" key="1">
    <source>
        <dbReference type="PROSITE" id="PS50990"/>
    </source>
</evidence>
<dbReference type="GO" id="GO:0006508">
    <property type="term" value="P:proteolysis"/>
    <property type="evidence" value="ECO:0007669"/>
    <property type="project" value="InterPro"/>
</dbReference>
<dbReference type="Pfam" id="PF03412">
    <property type="entry name" value="Peptidase_C39"/>
    <property type="match status" value="1"/>
</dbReference>
<dbReference type="GO" id="GO:0005524">
    <property type="term" value="F:ATP binding"/>
    <property type="evidence" value="ECO:0007669"/>
    <property type="project" value="InterPro"/>
</dbReference>
<dbReference type="Gene3D" id="3.90.70.10">
    <property type="entry name" value="Cysteine proteinases"/>
    <property type="match status" value="1"/>
</dbReference>
<dbReference type="PROSITE" id="PS50990">
    <property type="entry name" value="PEPTIDASE_C39"/>
    <property type="match status" value="1"/>
</dbReference>
<dbReference type="InterPro" id="IPR005074">
    <property type="entry name" value="Peptidase_C39"/>
</dbReference>
<protein>
    <submittedName>
        <fullName evidence="2">Peptidase C39</fullName>
    </submittedName>
</protein>
<proteinExistence type="predicted"/>
<name>A0A7C3UWD1_9BACT</name>
<feature type="domain" description="Peptidase C39" evidence="1">
    <location>
        <begin position="57"/>
        <end position="188"/>
    </location>
</feature>